<dbReference type="InterPro" id="IPR039341">
    <property type="entry name" value="CFAP99"/>
</dbReference>
<dbReference type="AlphaFoldDB" id="A0AAD7U702"/>
<accession>A0AAD7U702</accession>
<dbReference type="Proteomes" id="UP001230188">
    <property type="component" value="Unassembled WGS sequence"/>
</dbReference>
<dbReference type="PANTHER" id="PTHR34649">
    <property type="entry name" value="CILIA- AND FLAGELLA-ASSOCIATED PROTEIN 99"/>
    <property type="match status" value="1"/>
</dbReference>
<feature type="coiled-coil region" evidence="1">
    <location>
        <begin position="573"/>
        <end position="634"/>
    </location>
</feature>
<feature type="compositionally biased region" description="Basic and acidic residues" evidence="2">
    <location>
        <begin position="684"/>
        <end position="698"/>
    </location>
</feature>
<evidence type="ECO:0000313" key="4">
    <source>
        <dbReference type="Proteomes" id="UP001230188"/>
    </source>
</evidence>
<feature type="region of interest" description="Disordered" evidence="2">
    <location>
        <begin position="673"/>
        <end position="698"/>
    </location>
</feature>
<feature type="region of interest" description="Disordered" evidence="2">
    <location>
        <begin position="181"/>
        <end position="290"/>
    </location>
</feature>
<evidence type="ECO:0000313" key="3">
    <source>
        <dbReference type="EMBL" id="KAJ8598432.1"/>
    </source>
</evidence>
<reference evidence="3" key="1">
    <citation type="submission" date="2023-01" db="EMBL/GenBank/DDBJ databases">
        <title>Metagenome sequencing of chrysophaentin producing Chrysophaeum taylorii.</title>
        <authorList>
            <person name="Davison J."/>
            <person name="Bewley C."/>
        </authorList>
    </citation>
    <scope>NUCLEOTIDE SEQUENCE</scope>
    <source>
        <strain evidence="3">NIES-1699</strain>
    </source>
</reference>
<feature type="compositionally biased region" description="Basic and acidic residues" evidence="2">
    <location>
        <begin position="212"/>
        <end position="225"/>
    </location>
</feature>
<evidence type="ECO:0000256" key="2">
    <source>
        <dbReference type="SAM" id="MobiDB-lite"/>
    </source>
</evidence>
<dbReference type="EMBL" id="JAQMWT010000673">
    <property type="protein sequence ID" value="KAJ8598432.1"/>
    <property type="molecule type" value="Genomic_DNA"/>
</dbReference>
<keyword evidence="4" id="KW-1185">Reference proteome</keyword>
<evidence type="ECO:0000256" key="1">
    <source>
        <dbReference type="SAM" id="Coils"/>
    </source>
</evidence>
<feature type="compositionally biased region" description="Basic and acidic residues" evidence="2">
    <location>
        <begin position="278"/>
        <end position="290"/>
    </location>
</feature>
<organism evidence="3 4">
    <name type="scientific">Chrysophaeum taylorii</name>
    <dbReference type="NCBI Taxonomy" id="2483200"/>
    <lineage>
        <taxon>Eukaryota</taxon>
        <taxon>Sar</taxon>
        <taxon>Stramenopiles</taxon>
        <taxon>Ochrophyta</taxon>
        <taxon>Pelagophyceae</taxon>
        <taxon>Pelagomonadales</taxon>
        <taxon>Pelagomonadaceae</taxon>
        <taxon>Chrysophaeum</taxon>
    </lineage>
</organism>
<comment type="caution">
    <text evidence="3">The sequence shown here is derived from an EMBL/GenBank/DDBJ whole genome shotgun (WGS) entry which is preliminary data.</text>
</comment>
<feature type="compositionally biased region" description="Basic and acidic residues" evidence="2">
    <location>
        <begin position="183"/>
        <end position="193"/>
    </location>
</feature>
<sequence length="773" mass="88507">MGKRELLRQCEVLIKAYNPKRMTVESHADEFLGQCRGAGEIGEADVAFLKEVLYGVMGYKAALKVFMTCFFNDMMARVVRSDYTMYTILTYLAVFRLTELTLAEFRKFALVLDPDKMVNFLGYLFDKKTLEKSGVVAHWINIFDPDYVHDTLLFNLGEASGGANNLVAELKAKSNGLMLAKQQSEERRGEIQNRKAATVPVAPRLTKPNPRRVPEPKRIRQDRTVADLSVERPSTPGDDAVEDGGPKEPADDDDDNINAHAKHTHRSSKPTTKVVPMKLHDTRSTKPKLERELEEKAAAELDFDRFKAPAKPPAPTAEVRYNTAAILREEALLRQKREQEAARVEAFEAELRDASEFNQWQADMRARDRQVRLDQIVRTRVLAKASAEEAAQAKASKLLDNRELAEKAGEESRSMREQSRLEAEMTLMKHRHQAKEVREVRDTAPKKAVEEVHQKRSHVRNEVRTDLANRLAAKREEDVKRAEELAETVKKLRAEEIAPREYVKEFDPTETAGLGLLDEMSLVEMKERLKLNKAQNGEAIDRKRDEITECKTAQRDRIADKFESIKQARETAALQHRQAREQAAARQAALEEEKRKAEEEQLLRLVDKLASKRADIAERRKHLAEEEDRRAKNNLYVGASEREREQRNAVELLKGAERMARNQQTKAFEAAATDEATRVKARRQHDLNRARADQAQRRLDAAREDAVREARDATYQMQKEEIATKKRMYATEKASHRERMERITHPYAKHINDTSIARARRYASKLPTHAAFA</sequence>
<protein>
    <submittedName>
        <fullName evidence="3">Uncharacterized protein</fullName>
    </submittedName>
</protein>
<proteinExistence type="predicted"/>
<dbReference type="PANTHER" id="PTHR34649:SF1">
    <property type="entry name" value="CILIA- AND FLAGELLA-ASSOCIATED PROTEIN 99"/>
    <property type="match status" value="1"/>
</dbReference>
<gene>
    <name evidence="3" type="ORF">CTAYLR_006842</name>
</gene>
<name>A0AAD7U702_9STRA</name>
<keyword evidence="1" id="KW-0175">Coiled coil</keyword>